<reference evidence="2" key="1">
    <citation type="submission" date="2022-11" db="UniProtKB">
        <authorList>
            <consortium name="WormBaseParasite"/>
        </authorList>
    </citation>
    <scope>IDENTIFICATION</scope>
</reference>
<sequence length="510" mass="57927">MQVWHFYGAVLGLLCLIDYCICAKIIHFVPTLSYSHVAFNGKLAESFKAKGHNVTILLIDVDPNVSTGAAGNVEVHRIDVNMSNGILPATLWHNPGPFENASPLNPKIMLKLTRVASIFVQTCKNLMLDTALLTEMKARNYDVGVVEQYDMCGIGFLKLINVKSIIWLSATGIYRMQPETMGINYPLSYVPELFAPLTDKMSLMQRLLNAGIACVTEMLHKILPIAEENRIFKRLNNQKHYNLFKEASYSNLILANIQPFLDFPAPTSNNIFPIGGLTVPSQKKSKLNSQWREITDMAPFIIITFGSIAKTIEMPKEMQQSLFRSFKFFPQFTFIVKYENITKEIQKYSENVYLAKWLPQIDLICHSNYHGIITHGGWSTVLESLSYGRPMILMPLFADHFKNANVIADRQLGIIIDKSVIHKDTFTDAVEELVTNQRYSLNSAKFSKMLKEALPTDLPRLVAHGVHRSLRDSRFSQQNFRFKSADRSLWRNNSGDIFILLTLFVITVSF</sequence>
<name>A0AC34GT28_9BILA</name>
<proteinExistence type="predicted"/>
<organism evidence="1 2">
    <name type="scientific">Panagrolaimus sp. ES5</name>
    <dbReference type="NCBI Taxonomy" id="591445"/>
    <lineage>
        <taxon>Eukaryota</taxon>
        <taxon>Metazoa</taxon>
        <taxon>Ecdysozoa</taxon>
        <taxon>Nematoda</taxon>
        <taxon>Chromadorea</taxon>
        <taxon>Rhabditida</taxon>
        <taxon>Tylenchina</taxon>
        <taxon>Panagrolaimomorpha</taxon>
        <taxon>Panagrolaimoidea</taxon>
        <taxon>Panagrolaimidae</taxon>
        <taxon>Panagrolaimus</taxon>
    </lineage>
</organism>
<evidence type="ECO:0000313" key="1">
    <source>
        <dbReference type="Proteomes" id="UP000887579"/>
    </source>
</evidence>
<accession>A0AC34GT28</accession>
<protein>
    <submittedName>
        <fullName evidence="2">Glucuronosyltransferase</fullName>
    </submittedName>
</protein>
<dbReference type="WBParaSite" id="ES5_v2.g8050.t1">
    <property type="protein sequence ID" value="ES5_v2.g8050.t1"/>
    <property type="gene ID" value="ES5_v2.g8050"/>
</dbReference>
<evidence type="ECO:0000313" key="2">
    <source>
        <dbReference type="WBParaSite" id="ES5_v2.g8050.t1"/>
    </source>
</evidence>
<dbReference type="Proteomes" id="UP000887579">
    <property type="component" value="Unplaced"/>
</dbReference>